<gene>
    <name evidence="8" type="ORF">N7509_007409</name>
</gene>
<evidence type="ECO:0000256" key="7">
    <source>
        <dbReference type="SAM" id="SignalP"/>
    </source>
</evidence>
<dbReference type="GO" id="GO:0071944">
    <property type="term" value="C:cell periphery"/>
    <property type="evidence" value="ECO:0007669"/>
    <property type="project" value="UniProtKB-ARBA"/>
</dbReference>
<feature type="signal peptide" evidence="7">
    <location>
        <begin position="1"/>
        <end position="17"/>
    </location>
</feature>
<evidence type="ECO:0000256" key="1">
    <source>
        <dbReference type="ARBA" id="ARBA00004167"/>
    </source>
</evidence>
<dbReference type="Proteomes" id="UP001147747">
    <property type="component" value="Unassembled WGS sequence"/>
</dbReference>
<evidence type="ECO:0008006" key="10">
    <source>
        <dbReference type="Google" id="ProtNLM"/>
    </source>
</evidence>
<proteinExistence type="predicted"/>
<feature type="transmembrane region" description="Helical" evidence="6">
    <location>
        <begin position="150"/>
        <end position="176"/>
    </location>
</feature>
<dbReference type="RefSeq" id="XP_056487597.1">
    <property type="nucleotide sequence ID" value="XM_056632046.1"/>
</dbReference>
<dbReference type="GeneID" id="81371026"/>
<protein>
    <recommendedName>
        <fullName evidence="10">Mid2 domain-containing protein</fullName>
    </recommendedName>
</protein>
<feature type="region of interest" description="Disordered" evidence="5">
    <location>
        <begin position="105"/>
        <end position="148"/>
    </location>
</feature>
<evidence type="ECO:0000256" key="2">
    <source>
        <dbReference type="ARBA" id="ARBA00022692"/>
    </source>
</evidence>
<dbReference type="EMBL" id="JAPZBU010000008">
    <property type="protein sequence ID" value="KAJ5391919.1"/>
    <property type="molecule type" value="Genomic_DNA"/>
</dbReference>
<dbReference type="GO" id="GO:0016020">
    <property type="term" value="C:membrane"/>
    <property type="evidence" value="ECO:0007669"/>
    <property type="project" value="UniProtKB-SubCell"/>
</dbReference>
<evidence type="ECO:0000256" key="4">
    <source>
        <dbReference type="ARBA" id="ARBA00023136"/>
    </source>
</evidence>
<keyword evidence="7" id="KW-0732">Signal</keyword>
<feature type="chain" id="PRO_5040899067" description="Mid2 domain-containing protein" evidence="7">
    <location>
        <begin position="18"/>
        <end position="265"/>
    </location>
</feature>
<dbReference type="AlphaFoldDB" id="A0A9W9VYY5"/>
<organism evidence="8 9">
    <name type="scientific">Penicillium cosmopolitanum</name>
    <dbReference type="NCBI Taxonomy" id="1131564"/>
    <lineage>
        <taxon>Eukaryota</taxon>
        <taxon>Fungi</taxon>
        <taxon>Dikarya</taxon>
        <taxon>Ascomycota</taxon>
        <taxon>Pezizomycotina</taxon>
        <taxon>Eurotiomycetes</taxon>
        <taxon>Eurotiomycetidae</taxon>
        <taxon>Eurotiales</taxon>
        <taxon>Aspergillaceae</taxon>
        <taxon>Penicillium</taxon>
    </lineage>
</organism>
<dbReference type="PANTHER" id="PTHR15549">
    <property type="entry name" value="PAIRED IMMUNOGLOBULIN-LIKE TYPE 2 RECEPTOR"/>
    <property type="match status" value="1"/>
</dbReference>
<accession>A0A9W9VYY5</accession>
<reference evidence="8" key="2">
    <citation type="journal article" date="2023" name="IMA Fungus">
        <title>Comparative genomic study of the Penicillium genus elucidates a diverse pangenome and 15 lateral gene transfer events.</title>
        <authorList>
            <person name="Petersen C."/>
            <person name="Sorensen T."/>
            <person name="Nielsen M.R."/>
            <person name="Sondergaard T.E."/>
            <person name="Sorensen J.L."/>
            <person name="Fitzpatrick D.A."/>
            <person name="Frisvad J.C."/>
            <person name="Nielsen K.L."/>
        </authorList>
    </citation>
    <scope>NUCLEOTIDE SEQUENCE</scope>
    <source>
        <strain evidence="8">IBT 29677</strain>
    </source>
</reference>
<reference evidence="8" key="1">
    <citation type="submission" date="2022-12" db="EMBL/GenBank/DDBJ databases">
        <authorList>
            <person name="Petersen C."/>
        </authorList>
    </citation>
    <scope>NUCLEOTIDE SEQUENCE</scope>
    <source>
        <strain evidence="8">IBT 29677</strain>
    </source>
</reference>
<evidence type="ECO:0000256" key="5">
    <source>
        <dbReference type="SAM" id="MobiDB-lite"/>
    </source>
</evidence>
<comment type="subcellular location">
    <subcellularLocation>
        <location evidence="1">Membrane</location>
        <topology evidence="1">Single-pass membrane protein</topology>
    </subcellularLocation>
</comment>
<dbReference type="CDD" id="cd12087">
    <property type="entry name" value="TM_EGFR-like"/>
    <property type="match status" value="1"/>
</dbReference>
<name>A0A9W9VYY5_9EURO</name>
<sequence length="265" mass="27840">MLTKLLYALSFISLAHAWTFLYTNATNNATILHESGTVNCTKIDLAKGKEFSWDPEDADLCISIYYDKSCTSRGGLSCNAWKKDSGNSYESIQIFTNDDTASASASISSSPTPTSITSSISMSPTLSATNTSTAHASSSSSSSSSSNPSLSGGAIAGIVIGVIAAVLIIGIILFYAGRRNRRIVPADPFPVQSLHKPTLSDMQTAMPPHEFAFASSEKTPPPSRGRPIPGSKLVELPGSPKSAELENSPVGGMGADAANLKFNHF</sequence>
<comment type="caution">
    <text evidence="8">The sequence shown here is derived from an EMBL/GenBank/DDBJ whole genome shotgun (WGS) entry which is preliminary data.</text>
</comment>
<evidence type="ECO:0000313" key="9">
    <source>
        <dbReference type="Proteomes" id="UP001147747"/>
    </source>
</evidence>
<evidence type="ECO:0000256" key="6">
    <source>
        <dbReference type="SAM" id="Phobius"/>
    </source>
</evidence>
<keyword evidence="9" id="KW-1185">Reference proteome</keyword>
<keyword evidence="3 6" id="KW-1133">Transmembrane helix</keyword>
<evidence type="ECO:0000313" key="8">
    <source>
        <dbReference type="EMBL" id="KAJ5391919.1"/>
    </source>
</evidence>
<keyword evidence="2 6" id="KW-0812">Transmembrane</keyword>
<dbReference type="OrthoDB" id="4505626at2759"/>
<dbReference type="InterPro" id="IPR051694">
    <property type="entry name" value="Immunoregulatory_rcpt-like"/>
</dbReference>
<feature type="region of interest" description="Disordered" evidence="5">
    <location>
        <begin position="213"/>
        <end position="250"/>
    </location>
</feature>
<evidence type="ECO:0000256" key="3">
    <source>
        <dbReference type="ARBA" id="ARBA00022989"/>
    </source>
</evidence>
<keyword evidence="4 6" id="KW-0472">Membrane</keyword>